<dbReference type="InterPro" id="IPR036662">
    <property type="entry name" value="PTS_EIIA_man-typ_sf"/>
</dbReference>
<sequence length="114" mass="12603">MRSVSLIAGEYRNIITLCLEKNDNADNFYEEIQSSIEKAEEGDGVMIFTDILGGTPSNLSTLAARRHHLFCLTGLNLPMMIEFLMSAEDGLTLEELADRCFEAASSGIRITNKV</sequence>
<gene>
    <name evidence="9" type="ORF">AR1Y2_3429</name>
</gene>
<evidence type="ECO:0000256" key="3">
    <source>
        <dbReference type="ARBA" id="ARBA00022490"/>
    </source>
</evidence>
<organism evidence="9 10">
    <name type="scientific">Anaerostipes rhamnosivorans</name>
    <dbReference type="NCBI Taxonomy" id="1229621"/>
    <lineage>
        <taxon>Bacteria</taxon>
        <taxon>Bacillati</taxon>
        <taxon>Bacillota</taxon>
        <taxon>Clostridia</taxon>
        <taxon>Lachnospirales</taxon>
        <taxon>Lachnospiraceae</taxon>
        <taxon>Anaerostipes</taxon>
    </lineage>
</organism>
<keyword evidence="10" id="KW-1185">Reference proteome</keyword>
<dbReference type="GO" id="GO:0009401">
    <property type="term" value="P:phosphoenolpyruvate-dependent sugar phosphotransferase system"/>
    <property type="evidence" value="ECO:0007669"/>
    <property type="project" value="UniProtKB-KW"/>
</dbReference>
<evidence type="ECO:0000256" key="6">
    <source>
        <dbReference type="ARBA" id="ARBA00022683"/>
    </source>
</evidence>
<reference evidence="9 10" key="1">
    <citation type="submission" date="2019-05" db="EMBL/GenBank/DDBJ databases">
        <title>Complete genome sequencing of Anaerostipes rhamnosivorans.</title>
        <authorList>
            <person name="Bui T.P.N."/>
            <person name="de Vos W.M."/>
        </authorList>
    </citation>
    <scope>NUCLEOTIDE SEQUENCE [LARGE SCALE GENOMIC DNA]</scope>
    <source>
        <strain evidence="9 10">1y2</strain>
    </source>
</reference>
<accession>A0A4P8IL99</accession>
<dbReference type="Gene3D" id="3.40.50.510">
    <property type="entry name" value="Phosphotransferase system, mannose-type IIA component"/>
    <property type="match status" value="1"/>
</dbReference>
<dbReference type="GO" id="GO:0016020">
    <property type="term" value="C:membrane"/>
    <property type="evidence" value="ECO:0007669"/>
    <property type="project" value="InterPro"/>
</dbReference>
<comment type="subcellular location">
    <subcellularLocation>
        <location evidence="1">Cytoplasm</location>
    </subcellularLocation>
</comment>
<keyword evidence="7" id="KW-0418">Kinase</keyword>
<evidence type="ECO:0000256" key="4">
    <source>
        <dbReference type="ARBA" id="ARBA00022597"/>
    </source>
</evidence>
<keyword evidence="3" id="KW-0963">Cytoplasm</keyword>
<keyword evidence="5" id="KW-0808">Transferase</keyword>
<dbReference type="InterPro" id="IPR004701">
    <property type="entry name" value="PTS_EIIA_man-typ"/>
</dbReference>
<dbReference type="SUPFAM" id="SSF53062">
    <property type="entry name" value="PTS system fructose IIA component-like"/>
    <property type="match status" value="1"/>
</dbReference>
<feature type="domain" description="PTS EIIA type-4" evidence="8">
    <location>
        <begin position="1"/>
        <end position="108"/>
    </location>
</feature>
<dbReference type="PANTHER" id="PTHR33799">
    <property type="entry name" value="PTS PERMEASE-RELATED-RELATED"/>
    <property type="match status" value="1"/>
</dbReference>
<dbReference type="Proteomes" id="UP000298653">
    <property type="component" value="Chromosome"/>
</dbReference>
<dbReference type="PROSITE" id="PS51096">
    <property type="entry name" value="PTS_EIIA_TYPE_4"/>
    <property type="match status" value="1"/>
</dbReference>
<keyword evidence="4" id="KW-0762">Sugar transport</keyword>
<keyword evidence="2" id="KW-0813">Transport</keyword>
<dbReference type="GO" id="GO:0005737">
    <property type="term" value="C:cytoplasm"/>
    <property type="evidence" value="ECO:0007669"/>
    <property type="project" value="UniProtKB-SubCell"/>
</dbReference>
<dbReference type="Pfam" id="PF03610">
    <property type="entry name" value="EIIA-man"/>
    <property type="match status" value="1"/>
</dbReference>
<evidence type="ECO:0000313" key="9">
    <source>
        <dbReference type="EMBL" id="QCP36883.1"/>
    </source>
</evidence>
<evidence type="ECO:0000256" key="2">
    <source>
        <dbReference type="ARBA" id="ARBA00022448"/>
    </source>
</evidence>
<evidence type="ECO:0000256" key="5">
    <source>
        <dbReference type="ARBA" id="ARBA00022679"/>
    </source>
</evidence>
<dbReference type="KEGG" id="arf:AR1Y2_3429"/>
<dbReference type="InterPro" id="IPR051471">
    <property type="entry name" value="Bacterial_PTS_sugar_comp"/>
</dbReference>
<dbReference type="CDD" id="cd00006">
    <property type="entry name" value="PTS_IIA_man"/>
    <property type="match status" value="1"/>
</dbReference>
<dbReference type="AlphaFoldDB" id="A0A4P8IL99"/>
<dbReference type="GO" id="GO:0016301">
    <property type="term" value="F:kinase activity"/>
    <property type="evidence" value="ECO:0007669"/>
    <property type="project" value="UniProtKB-KW"/>
</dbReference>
<keyword evidence="6" id="KW-0598">Phosphotransferase system</keyword>
<evidence type="ECO:0000313" key="10">
    <source>
        <dbReference type="Proteomes" id="UP000298653"/>
    </source>
</evidence>
<evidence type="ECO:0000256" key="7">
    <source>
        <dbReference type="ARBA" id="ARBA00022777"/>
    </source>
</evidence>
<dbReference type="InterPro" id="IPR033887">
    <property type="entry name" value="PTS_IIA_man"/>
</dbReference>
<proteinExistence type="predicted"/>
<protein>
    <submittedName>
        <fullName evidence="9">PTS system, mannose-specific IIA component</fullName>
    </submittedName>
</protein>
<dbReference type="EMBL" id="CP040058">
    <property type="protein sequence ID" value="QCP36883.1"/>
    <property type="molecule type" value="Genomic_DNA"/>
</dbReference>
<name>A0A4P8IL99_9FIRM</name>
<evidence type="ECO:0000256" key="1">
    <source>
        <dbReference type="ARBA" id="ARBA00004496"/>
    </source>
</evidence>
<dbReference type="PANTHER" id="PTHR33799:SF1">
    <property type="entry name" value="PTS SYSTEM MANNOSE-SPECIFIC EIIAB COMPONENT-RELATED"/>
    <property type="match status" value="1"/>
</dbReference>
<evidence type="ECO:0000259" key="8">
    <source>
        <dbReference type="PROSITE" id="PS51096"/>
    </source>
</evidence>